<dbReference type="InterPro" id="IPR003395">
    <property type="entry name" value="RecF/RecN/SMC_N"/>
</dbReference>
<keyword evidence="3 4" id="KW-0175">Coiled coil</keyword>
<evidence type="ECO:0000256" key="2">
    <source>
        <dbReference type="ARBA" id="ARBA00018687"/>
    </source>
</evidence>
<sequence length="1208" mass="138725">MTRRVTSAPSDNVSKENHSEASSSQRRRNARQNGKRRVVDESDDEHRHDEEQEEEDDADEDALGDEEDEEEAEEEQGSPKGRKRARANTKGDAERRDVKPEKIERVKTLPRAKDGYIPGSIVRIQLRNFVTYDFVEFKCGPYLNMILGPNGTGKSSIACAICLGLNNPPSVLGRASEISAFVKLGTLDGHIEIELKGAPGEPNLVIRRMLKANSKSSAFTINEKPASGGEVKVQMEKLNVQVGNLCSFLPQDKVSEFAQMSPQQLLRETQRAAGDERLTSWHDTLISAGKDLRQTNELVKHDTEQIEQLTERNRTIERDVQRVKERQQIEYQIAFLDLLIPVMKYREMKEEYDKMKDLQRKLHEKVRRLKEKNGPAHEKLKYIVIIHDCDDSAAFRDRYKKQTAAKLQEIRRKYDENEGFDNKAEDITRKLEQLKRQERDRVRKIQGLEESIEKLDRELNKDIKVEKKEDVHVEMRALKVRFPPLNAQKSDLLDQIKRQETSIADAGHALSTAKANFAQLDNVEQQKLANLQRWDMNTYDALMWLRKNQHRFKMGICEPPLMGLNVPIQRYAAAVESNIAGFQMKTFVAQCIEDSDLFNSLINDNSQETLGRPNVRVTVWFKEKHRLQRPPFTPEEMEQLGFEGYAMDFIECPDGLKWYLQSELQWHRTAISRRNVDVNQAMEIIRRPGPDGELSGGATFVAGQTINRVTRSAYGQRLVQNLTLDLPPARNLQHQAVASDVRARHQAAVREAQERYDMAKEARDPLYQQAEEINKALDTLRKEIDAVNARLQAITNHENRLTKLKASIEIEKNKLENLRNEPSSDTKRKQYKQELVAINHRRIALAKVIIGMARSAVEIQEKAVVAGLQHLQISANRAALKDRCDREDEAYNAAYEEFNRVDKEFVELKTRLKQVLDRSNEAINEATEDVKEEYAELESKRQDYLRALAQAQRSGATPPSAEGVDLRSSDDLQGELEMQEAKLELNMSTNPGVVEMYEKRKRNIDDLQRNLEERQRKARKIERNIESARTHWQPALERLVNSIGQKFSATFDRIGCAGEIRIHEDEDYEKWAIDILVKFRDNEKLQLLTGQRQSGGERSLTTILYLMSLTEEARAPFSLVDEINQGMDQRAERMVHNSMVDVTCKEDSCQYFLITPKLLGDLNYHERMKILCVNNGEWLPKEAAAMGNLMDMIAGHVNMRKANGAKSN</sequence>
<reference evidence="7 8" key="1">
    <citation type="journal article" date="2015" name="Fungal Genet. Biol.">
        <title>Evolution of novel wood decay mechanisms in Agaricales revealed by the genome sequences of Fistulina hepatica and Cylindrobasidium torrendii.</title>
        <authorList>
            <person name="Floudas D."/>
            <person name="Held B.W."/>
            <person name="Riley R."/>
            <person name="Nagy L.G."/>
            <person name="Koehler G."/>
            <person name="Ransdell A.S."/>
            <person name="Younus H."/>
            <person name="Chow J."/>
            <person name="Chiniquy J."/>
            <person name="Lipzen A."/>
            <person name="Tritt A."/>
            <person name="Sun H."/>
            <person name="Haridas S."/>
            <person name="LaButti K."/>
            <person name="Ohm R.A."/>
            <person name="Kues U."/>
            <person name="Blanchette R.A."/>
            <person name="Grigoriev I.V."/>
            <person name="Minto R.E."/>
            <person name="Hibbett D.S."/>
        </authorList>
    </citation>
    <scope>NUCLEOTIDE SEQUENCE [LARGE SCALE GENOMIC DNA]</scope>
    <source>
        <strain evidence="7 8">ATCC 64428</strain>
    </source>
</reference>
<evidence type="ECO:0000313" key="8">
    <source>
        <dbReference type="Proteomes" id="UP000054144"/>
    </source>
</evidence>
<dbReference type="PANTHER" id="PTHR45916:SF1">
    <property type="entry name" value="STRUCTURAL MAINTENANCE OF CHROMOSOMES PROTEIN 5"/>
    <property type="match status" value="1"/>
</dbReference>
<feature type="coiled-coil region" evidence="4">
    <location>
        <begin position="994"/>
        <end position="1031"/>
    </location>
</feature>
<keyword evidence="7" id="KW-0378">Hydrolase</keyword>
<evidence type="ECO:0000256" key="5">
    <source>
        <dbReference type="SAM" id="MobiDB-lite"/>
    </source>
</evidence>
<dbReference type="GO" id="GO:0003697">
    <property type="term" value="F:single-stranded DNA binding"/>
    <property type="evidence" value="ECO:0007669"/>
    <property type="project" value="TreeGrafter"/>
</dbReference>
<feature type="compositionally biased region" description="Acidic residues" evidence="5">
    <location>
        <begin position="51"/>
        <end position="76"/>
    </location>
</feature>
<dbReference type="GO" id="GO:0000724">
    <property type="term" value="P:double-strand break repair via homologous recombination"/>
    <property type="evidence" value="ECO:0007669"/>
    <property type="project" value="TreeGrafter"/>
</dbReference>
<feature type="coiled-coil region" evidence="4">
    <location>
        <begin position="417"/>
        <end position="465"/>
    </location>
</feature>
<feature type="coiled-coil region" evidence="4">
    <location>
        <begin position="742"/>
        <end position="821"/>
    </location>
</feature>
<protein>
    <recommendedName>
        <fullName evidence="2">Structural maintenance of chromosomes protein 5</fullName>
    </recommendedName>
</protein>
<feature type="coiled-coil region" evidence="4">
    <location>
        <begin position="909"/>
        <end position="954"/>
    </location>
</feature>
<dbReference type="AlphaFoldDB" id="A0A0D7A7Y9"/>
<feature type="coiled-coil region" evidence="4">
    <location>
        <begin position="292"/>
        <end position="372"/>
    </location>
</feature>
<organism evidence="7 8">
    <name type="scientific">Fistulina hepatica ATCC 64428</name>
    <dbReference type="NCBI Taxonomy" id="1128425"/>
    <lineage>
        <taxon>Eukaryota</taxon>
        <taxon>Fungi</taxon>
        <taxon>Dikarya</taxon>
        <taxon>Basidiomycota</taxon>
        <taxon>Agaricomycotina</taxon>
        <taxon>Agaricomycetes</taxon>
        <taxon>Agaricomycetidae</taxon>
        <taxon>Agaricales</taxon>
        <taxon>Fistulinaceae</taxon>
        <taxon>Fistulina</taxon>
    </lineage>
</organism>
<name>A0A0D7A7Y9_9AGAR</name>
<keyword evidence="8" id="KW-1185">Reference proteome</keyword>
<dbReference type="Gene3D" id="3.40.50.300">
    <property type="entry name" value="P-loop containing nucleotide triphosphate hydrolases"/>
    <property type="match status" value="2"/>
</dbReference>
<evidence type="ECO:0000259" key="6">
    <source>
        <dbReference type="Pfam" id="PF02463"/>
    </source>
</evidence>
<dbReference type="PANTHER" id="PTHR45916">
    <property type="entry name" value="STRUCTURAL MAINTENANCE OF CHROMOSOMES PROTEIN 5"/>
    <property type="match status" value="1"/>
</dbReference>
<dbReference type="GO" id="GO:0005634">
    <property type="term" value="C:nucleus"/>
    <property type="evidence" value="ECO:0007669"/>
    <property type="project" value="TreeGrafter"/>
</dbReference>
<feature type="compositionally biased region" description="Basic and acidic residues" evidence="5">
    <location>
        <begin position="89"/>
        <end position="106"/>
    </location>
</feature>
<gene>
    <name evidence="7" type="ORF">FISHEDRAFT_48077</name>
</gene>
<dbReference type="Proteomes" id="UP000054144">
    <property type="component" value="Unassembled WGS sequence"/>
</dbReference>
<feature type="compositionally biased region" description="Polar residues" evidence="5">
    <location>
        <begin position="1"/>
        <end position="12"/>
    </location>
</feature>
<evidence type="ECO:0000256" key="4">
    <source>
        <dbReference type="SAM" id="Coils"/>
    </source>
</evidence>
<dbReference type="SUPFAM" id="SSF52540">
    <property type="entry name" value="P-loop containing nucleoside triphosphate hydrolases"/>
    <property type="match status" value="2"/>
</dbReference>
<evidence type="ECO:0000313" key="7">
    <source>
        <dbReference type="EMBL" id="KIY46041.1"/>
    </source>
</evidence>
<feature type="domain" description="RecF/RecN/SMC N-terminal" evidence="6">
    <location>
        <begin position="121"/>
        <end position="1155"/>
    </location>
</feature>
<dbReference type="Pfam" id="PF02463">
    <property type="entry name" value="SMC_N"/>
    <property type="match status" value="1"/>
</dbReference>
<dbReference type="InterPro" id="IPR027417">
    <property type="entry name" value="P-loop_NTPase"/>
</dbReference>
<dbReference type="OrthoDB" id="10254973at2759"/>
<dbReference type="EMBL" id="KN882043">
    <property type="protein sequence ID" value="KIY46041.1"/>
    <property type="molecule type" value="Genomic_DNA"/>
</dbReference>
<evidence type="ECO:0000256" key="3">
    <source>
        <dbReference type="ARBA" id="ARBA00023054"/>
    </source>
</evidence>
<dbReference type="GO" id="GO:0016787">
    <property type="term" value="F:hydrolase activity"/>
    <property type="evidence" value="ECO:0007669"/>
    <property type="project" value="UniProtKB-KW"/>
</dbReference>
<feature type="compositionally biased region" description="Basic residues" evidence="5">
    <location>
        <begin position="25"/>
        <end position="36"/>
    </location>
</feature>
<feature type="region of interest" description="Disordered" evidence="5">
    <location>
        <begin position="1"/>
        <end position="106"/>
    </location>
</feature>
<feature type="compositionally biased region" description="Basic and acidic residues" evidence="5">
    <location>
        <begin position="37"/>
        <end position="50"/>
    </location>
</feature>
<dbReference type="GO" id="GO:0030915">
    <property type="term" value="C:Smc5-Smc6 complex"/>
    <property type="evidence" value="ECO:0007669"/>
    <property type="project" value="TreeGrafter"/>
</dbReference>
<evidence type="ECO:0000256" key="1">
    <source>
        <dbReference type="ARBA" id="ARBA00010171"/>
    </source>
</evidence>
<accession>A0A0D7A7Y9</accession>
<proteinExistence type="inferred from homology"/>
<comment type="similarity">
    <text evidence="1">Belongs to the SMC family. SMC5 subfamily.</text>
</comment>